<dbReference type="InterPro" id="IPR005175">
    <property type="entry name" value="PPC_dom"/>
</dbReference>
<dbReference type="Gene3D" id="3.30.1330.80">
    <property type="entry name" value="Hypothetical protein, similar to alpha- acetolactate decarboxylase, domain 2"/>
    <property type="match status" value="1"/>
</dbReference>
<feature type="signal peptide" evidence="1">
    <location>
        <begin position="1"/>
        <end position="21"/>
    </location>
</feature>
<proteinExistence type="predicted"/>
<dbReference type="PANTHER" id="PTHR34988">
    <property type="entry name" value="PROTEIN, PUTATIVE-RELATED"/>
    <property type="match status" value="1"/>
</dbReference>
<protein>
    <recommendedName>
        <fullName evidence="2">PPC domain-containing protein</fullName>
    </recommendedName>
</protein>
<organism evidence="3 4">
    <name type="scientific">Aquicella lusitana</name>
    <dbReference type="NCBI Taxonomy" id="254246"/>
    <lineage>
        <taxon>Bacteria</taxon>
        <taxon>Pseudomonadati</taxon>
        <taxon>Pseudomonadota</taxon>
        <taxon>Gammaproteobacteria</taxon>
        <taxon>Legionellales</taxon>
        <taxon>Coxiellaceae</taxon>
        <taxon>Aquicella</taxon>
    </lineage>
</organism>
<evidence type="ECO:0000256" key="1">
    <source>
        <dbReference type="SAM" id="SignalP"/>
    </source>
</evidence>
<feature type="chain" id="PRO_5017027465" description="PPC domain-containing protein" evidence="1">
    <location>
        <begin position="22"/>
        <end position="172"/>
    </location>
</feature>
<dbReference type="AlphaFoldDB" id="A0A370GE66"/>
<dbReference type="CDD" id="cd11378">
    <property type="entry name" value="DUF296"/>
    <property type="match status" value="1"/>
</dbReference>
<dbReference type="PROSITE" id="PS51742">
    <property type="entry name" value="PPC"/>
    <property type="match status" value="1"/>
</dbReference>
<evidence type="ECO:0000259" key="2">
    <source>
        <dbReference type="PROSITE" id="PS51742"/>
    </source>
</evidence>
<evidence type="ECO:0000313" key="4">
    <source>
        <dbReference type="Proteomes" id="UP000254720"/>
    </source>
</evidence>
<keyword evidence="1" id="KW-0732">Signal</keyword>
<dbReference type="EMBL" id="QQAX01000016">
    <property type="protein sequence ID" value="RDI42108.1"/>
    <property type="molecule type" value="Genomic_DNA"/>
</dbReference>
<feature type="domain" description="PPC" evidence="2">
    <location>
        <begin position="36"/>
        <end position="172"/>
    </location>
</feature>
<dbReference type="Proteomes" id="UP000254720">
    <property type="component" value="Unassembled WGS sequence"/>
</dbReference>
<dbReference type="SUPFAM" id="SSF117856">
    <property type="entry name" value="AF0104/ALDC/Ptd012-like"/>
    <property type="match status" value="1"/>
</dbReference>
<dbReference type="PANTHER" id="PTHR34988:SF1">
    <property type="entry name" value="DNA-BINDING PROTEIN"/>
    <property type="match status" value="1"/>
</dbReference>
<gene>
    <name evidence="3" type="ORF">C8D86_11662</name>
</gene>
<dbReference type="Pfam" id="PF03479">
    <property type="entry name" value="PCC"/>
    <property type="match status" value="1"/>
</dbReference>
<keyword evidence="4" id="KW-1185">Reference proteome</keyword>
<accession>A0A370GE66</accession>
<sequence length="172" mass="18172">MKAFSGTVMTAFLTFSATVAAASPAAVSKASCNKLADTTQPFILVLNSNDDLIESISQCAKDAQLMAASVSGLGQLHNPVLAYFSSDPKAKPTVTPLRGFYELVSINGNITNNDNKYYTHLHAALADKQFRGIAGHVNSAKVGLTAEITIIPFSSSVQRTVDPKTGFGPILH</sequence>
<dbReference type="RefSeq" id="WP_170131839.1">
    <property type="nucleotide sequence ID" value="NZ_LR699115.1"/>
</dbReference>
<name>A0A370GE66_9COXI</name>
<evidence type="ECO:0000313" key="3">
    <source>
        <dbReference type="EMBL" id="RDI42108.1"/>
    </source>
</evidence>
<comment type="caution">
    <text evidence="3">The sequence shown here is derived from an EMBL/GenBank/DDBJ whole genome shotgun (WGS) entry which is preliminary data.</text>
</comment>
<reference evidence="3 4" key="1">
    <citation type="submission" date="2018-07" db="EMBL/GenBank/DDBJ databases">
        <title>Genomic Encyclopedia of Type Strains, Phase IV (KMG-IV): sequencing the most valuable type-strain genomes for metagenomic binning, comparative biology and taxonomic classification.</title>
        <authorList>
            <person name="Goeker M."/>
        </authorList>
    </citation>
    <scope>NUCLEOTIDE SEQUENCE [LARGE SCALE GENOMIC DNA]</scope>
    <source>
        <strain evidence="3 4">DSM 16500</strain>
    </source>
</reference>